<dbReference type="EMBL" id="KL648439">
    <property type="protein sequence ID" value="KEY70463.1"/>
    <property type="molecule type" value="Genomic_DNA"/>
</dbReference>
<accession>A0A084AYT4</accession>
<dbReference type="HOGENOM" id="CLU_1346097_0_0_1"/>
<dbReference type="OrthoDB" id="4890181at2759"/>
<sequence>MPQHHAHHERIVERLYELLEKEARLVDVSPETGIISRTAVAATYSSTETILAKLLSAYPKHAVDSRLTCYAGSRLADDLSGRTDGIKLIFGTDEGRESVAALYGDLLLNKLAIAQMVDMLKRLVSKIRSWDGLLRIMELDAGTGCTPKSMVPMLASLGIQVEYTFTDLSGPFVAAARKTFGKEYSPVHEISDSTHRTATRARPH</sequence>
<organism evidence="1 2">
    <name type="scientific">Stachybotrys chartarum (strain CBS 109288 / IBT 7711)</name>
    <name type="common">Toxic black mold</name>
    <name type="synonym">Stilbospora chartarum</name>
    <dbReference type="NCBI Taxonomy" id="1280523"/>
    <lineage>
        <taxon>Eukaryota</taxon>
        <taxon>Fungi</taxon>
        <taxon>Dikarya</taxon>
        <taxon>Ascomycota</taxon>
        <taxon>Pezizomycotina</taxon>
        <taxon>Sordariomycetes</taxon>
        <taxon>Hypocreomycetidae</taxon>
        <taxon>Hypocreales</taxon>
        <taxon>Stachybotryaceae</taxon>
        <taxon>Stachybotrys</taxon>
    </lineage>
</organism>
<dbReference type="Gene3D" id="3.40.50.150">
    <property type="entry name" value="Vaccinia Virus protein VP39"/>
    <property type="match status" value="1"/>
</dbReference>
<gene>
    <name evidence="1" type="ORF">S7711_10230</name>
</gene>
<proteinExistence type="predicted"/>
<dbReference type="AlphaFoldDB" id="A0A084AYT4"/>
<reference evidence="1 2" key="1">
    <citation type="journal article" date="2014" name="BMC Genomics">
        <title>Comparative genome sequencing reveals chemotype-specific gene clusters in the toxigenic black mold Stachybotrys.</title>
        <authorList>
            <person name="Semeiks J."/>
            <person name="Borek D."/>
            <person name="Otwinowski Z."/>
            <person name="Grishin N.V."/>
        </authorList>
    </citation>
    <scope>NUCLEOTIDE SEQUENCE [LARGE SCALE GENOMIC DNA]</scope>
    <source>
        <strain evidence="2">CBS 109288 / IBT 7711</strain>
    </source>
</reference>
<dbReference type="Proteomes" id="UP000028045">
    <property type="component" value="Unassembled WGS sequence"/>
</dbReference>
<evidence type="ECO:0000313" key="1">
    <source>
        <dbReference type="EMBL" id="KEY70463.1"/>
    </source>
</evidence>
<dbReference type="InterPro" id="IPR029063">
    <property type="entry name" value="SAM-dependent_MTases_sf"/>
</dbReference>
<evidence type="ECO:0000313" key="2">
    <source>
        <dbReference type="Proteomes" id="UP000028045"/>
    </source>
</evidence>
<protein>
    <submittedName>
        <fullName evidence="1">Uncharacterized protein</fullName>
    </submittedName>
</protein>
<name>A0A084AYT4_STACB</name>
<keyword evidence="2" id="KW-1185">Reference proteome</keyword>
<feature type="non-terminal residue" evidence="1">
    <location>
        <position position="204"/>
    </location>
</feature>